<dbReference type="EC" id="3.1.3.5" evidence="3"/>
<dbReference type="EMBL" id="JARPUR010000006">
    <property type="protein sequence ID" value="KAK4873922.1"/>
    <property type="molecule type" value="Genomic_DNA"/>
</dbReference>
<organism evidence="5 6">
    <name type="scientific">Aquatica leii</name>
    <dbReference type="NCBI Taxonomy" id="1421715"/>
    <lineage>
        <taxon>Eukaryota</taxon>
        <taxon>Metazoa</taxon>
        <taxon>Ecdysozoa</taxon>
        <taxon>Arthropoda</taxon>
        <taxon>Hexapoda</taxon>
        <taxon>Insecta</taxon>
        <taxon>Pterygota</taxon>
        <taxon>Neoptera</taxon>
        <taxon>Endopterygota</taxon>
        <taxon>Coleoptera</taxon>
        <taxon>Polyphaga</taxon>
        <taxon>Elateriformia</taxon>
        <taxon>Elateroidea</taxon>
        <taxon>Lampyridae</taxon>
        <taxon>Luciolinae</taxon>
        <taxon>Aquatica</taxon>
    </lineage>
</organism>
<gene>
    <name evidence="5" type="ORF">RN001_013282</name>
</gene>
<dbReference type="InterPro" id="IPR029052">
    <property type="entry name" value="Metallo-depent_PP-like"/>
</dbReference>
<evidence type="ECO:0000313" key="5">
    <source>
        <dbReference type="EMBL" id="KAK4873922.1"/>
    </source>
</evidence>
<protein>
    <recommendedName>
        <fullName evidence="3">5'-nucleotidase</fullName>
        <ecNumber evidence="3">3.1.3.5</ecNumber>
    </recommendedName>
</protein>
<comment type="catalytic activity">
    <reaction evidence="1">
        <text>a ribonucleoside 5'-phosphate + H2O = a ribonucleoside + phosphate</text>
        <dbReference type="Rhea" id="RHEA:12484"/>
        <dbReference type="ChEBI" id="CHEBI:15377"/>
        <dbReference type="ChEBI" id="CHEBI:18254"/>
        <dbReference type="ChEBI" id="CHEBI:43474"/>
        <dbReference type="ChEBI" id="CHEBI:58043"/>
        <dbReference type="EC" id="3.1.3.5"/>
    </reaction>
</comment>
<sequence>MIAANIDFSQEYQLKLFDITKSWVFNINGTKIGVVGYTTPYTMQTAFTKNLLFTDEIHAIKLESEILHSAGIKTIIALGHSGFQTDLKIAREVPLVDLVIGGHTNTFLWNGPLDEWPEKSKGSYPTIVEQPNGKRVPVVQAYAFTKYMGRLTVIINSDGEIIDSYGLPQLLNFTVPQDVGALNLLEKYRPALQKLDKVIVGHSVNKLAGEASECKRHKCTLGNLITDAFVAYYKNEYNQNTIGMISTRTLYHDVVPKSDGSISMLDLLNALPYGGKVYSVSVTGADIWKTLEIGVSQNPHGTGAEFIHTSGIQYVYNTSRPLGNRIVQVKVGCDYCVKLKYQNIVFEKIYRVTVSEMLYKGLDFQTVIKENSFDVVQENKSELDIILWYLKKVSLVNNTVDDRIISLI</sequence>
<dbReference type="AlphaFoldDB" id="A0AAN7PRK6"/>
<dbReference type="GO" id="GO:0005886">
    <property type="term" value="C:plasma membrane"/>
    <property type="evidence" value="ECO:0007669"/>
    <property type="project" value="TreeGrafter"/>
</dbReference>
<dbReference type="PANTHER" id="PTHR11575">
    <property type="entry name" value="5'-NUCLEOTIDASE-RELATED"/>
    <property type="match status" value="1"/>
</dbReference>
<dbReference type="PANTHER" id="PTHR11575:SF24">
    <property type="entry name" value="5'-NUCLEOTIDASE"/>
    <property type="match status" value="1"/>
</dbReference>
<feature type="domain" description="5'-Nucleotidase C-terminal" evidence="4">
    <location>
        <begin position="201"/>
        <end position="369"/>
    </location>
</feature>
<dbReference type="InterPro" id="IPR006179">
    <property type="entry name" value="5_nucleotidase/apyrase"/>
</dbReference>
<dbReference type="Proteomes" id="UP001353858">
    <property type="component" value="Unassembled WGS sequence"/>
</dbReference>
<reference evidence="6" key="1">
    <citation type="submission" date="2023-01" db="EMBL/GenBank/DDBJ databases">
        <title>Key to firefly adult light organ development and bioluminescence: homeobox transcription factors regulate luciferase expression and transportation to peroxisome.</title>
        <authorList>
            <person name="Fu X."/>
        </authorList>
    </citation>
    <scope>NUCLEOTIDE SEQUENCE [LARGE SCALE GENOMIC DNA]</scope>
</reference>
<dbReference type="InterPro" id="IPR008334">
    <property type="entry name" value="5'-Nucleotdase_C"/>
</dbReference>
<accession>A0AAN7PRK6</accession>
<dbReference type="GO" id="GO:0006196">
    <property type="term" value="P:AMP catabolic process"/>
    <property type="evidence" value="ECO:0007669"/>
    <property type="project" value="TreeGrafter"/>
</dbReference>
<evidence type="ECO:0000256" key="1">
    <source>
        <dbReference type="ARBA" id="ARBA00000815"/>
    </source>
</evidence>
<dbReference type="Gene3D" id="3.90.780.10">
    <property type="entry name" value="5'-Nucleotidase, C-terminal domain"/>
    <property type="match status" value="1"/>
</dbReference>
<dbReference type="Gene3D" id="3.60.21.10">
    <property type="match status" value="1"/>
</dbReference>
<name>A0AAN7PRK6_9COLE</name>
<dbReference type="SUPFAM" id="SSF55816">
    <property type="entry name" value="5'-nucleotidase (syn. UDP-sugar hydrolase), C-terminal domain"/>
    <property type="match status" value="1"/>
</dbReference>
<evidence type="ECO:0000256" key="2">
    <source>
        <dbReference type="ARBA" id="ARBA00006654"/>
    </source>
</evidence>
<dbReference type="Pfam" id="PF02872">
    <property type="entry name" value="5_nucleotid_C"/>
    <property type="match status" value="1"/>
</dbReference>
<proteinExistence type="inferred from homology"/>
<dbReference type="GO" id="GO:0008253">
    <property type="term" value="F:5'-nucleotidase activity"/>
    <property type="evidence" value="ECO:0007669"/>
    <property type="project" value="UniProtKB-EC"/>
</dbReference>
<evidence type="ECO:0000313" key="6">
    <source>
        <dbReference type="Proteomes" id="UP001353858"/>
    </source>
</evidence>
<dbReference type="InterPro" id="IPR036907">
    <property type="entry name" value="5'-Nucleotdase_C_sf"/>
</dbReference>
<keyword evidence="6" id="KW-1185">Reference proteome</keyword>
<dbReference type="SUPFAM" id="SSF56300">
    <property type="entry name" value="Metallo-dependent phosphatases"/>
    <property type="match status" value="1"/>
</dbReference>
<comment type="similarity">
    <text evidence="2">Belongs to the 5'-nucleotidase family.</text>
</comment>
<evidence type="ECO:0000256" key="3">
    <source>
        <dbReference type="ARBA" id="ARBA00012643"/>
    </source>
</evidence>
<evidence type="ECO:0000259" key="4">
    <source>
        <dbReference type="Pfam" id="PF02872"/>
    </source>
</evidence>
<comment type="caution">
    <text evidence="5">The sequence shown here is derived from an EMBL/GenBank/DDBJ whole genome shotgun (WGS) entry which is preliminary data.</text>
</comment>